<keyword evidence="7" id="KW-0997">Cell inner membrane</keyword>
<keyword evidence="12" id="KW-0133">Cell shape</keyword>
<evidence type="ECO:0000256" key="5">
    <source>
        <dbReference type="ARBA" id="ARBA00012448"/>
    </source>
</evidence>
<keyword evidence="8 23" id="KW-0121">Carboxypeptidase</keyword>
<feature type="binding site" evidence="19">
    <location>
        <position position="226"/>
    </location>
    <ligand>
        <name>substrate</name>
    </ligand>
</feature>
<evidence type="ECO:0000256" key="17">
    <source>
        <dbReference type="ARBA" id="ARBA00060592"/>
    </source>
</evidence>
<dbReference type="GO" id="GO:0008360">
    <property type="term" value="P:regulation of cell shape"/>
    <property type="evidence" value="ECO:0007669"/>
    <property type="project" value="UniProtKB-KW"/>
</dbReference>
<name>A0A1H5UQ88_9VIBR</name>
<evidence type="ECO:0000256" key="7">
    <source>
        <dbReference type="ARBA" id="ARBA00022519"/>
    </source>
</evidence>
<keyword evidence="13" id="KW-0573">Peptidoglycan synthesis</keyword>
<keyword evidence="24" id="KW-1185">Reference proteome</keyword>
<dbReference type="Pfam" id="PF07943">
    <property type="entry name" value="PBP5_C"/>
    <property type="match status" value="1"/>
</dbReference>
<dbReference type="EC" id="3.4.16.4" evidence="5"/>
<accession>A0A1H5UQ88</accession>
<dbReference type="AlphaFoldDB" id="A0A1H5UQ88"/>
<evidence type="ECO:0000256" key="21">
    <source>
        <dbReference type="SAM" id="SignalP"/>
    </source>
</evidence>
<feature type="active site" description="Proton acceptor" evidence="18">
    <location>
        <position position="63"/>
    </location>
</feature>
<dbReference type="UniPathway" id="UPA00219"/>
<dbReference type="Pfam" id="PF00768">
    <property type="entry name" value="Peptidase_S11"/>
    <property type="match status" value="1"/>
</dbReference>
<evidence type="ECO:0000256" key="14">
    <source>
        <dbReference type="ARBA" id="ARBA00023136"/>
    </source>
</evidence>
<evidence type="ECO:0000256" key="13">
    <source>
        <dbReference type="ARBA" id="ARBA00022984"/>
    </source>
</evidence>
<organism evidence="23 24">
    <name type="scientific">Vibrio hangzhouensis</name>
    <dbReference type="NCBI Taxonomy" id="462991"/>
    <lineage>
        <taxon>Bacteria</taxon>
        <taxon>Pseudomonadati</taxon>
        <taxon>Pseudomonadota</taxon>
        <taxon>Gammaproteobacteria</taxon>
        <taxon>Vibrionales</taxon>
        <taxon>Vibrionaceae</taxon>
        <taxon>Vibrio</taxon>
    </lineage>
</organism>
<comment type="function">
    <text evidence="1">Removes C-terminal D-alanyl residues from sugar-peptide cell wall precursors.</text>
</comment>
<dbReference type="InterPro" id="IPR037167">
    <property type="entry name" value="Peptidase_S11_C_sf"/>
</dbReference>
<dbReference type="PANTHER" id="PTHR21581">
    <property type="entry name" value="D-ALANYL-D-ALANINE CARBOXYPEPTIDASE"/>
    <property type="match status" value="1"/>
</dbReference>
<dbReference type="GO" id="GO:0030288">
    <property type="term" value="C:outer membrane-bounded periplasmic space"/>
    <property type="evidence" value="ECO:0007669"/>
    <property type="project" value="UniProtKB-ARBA"/>
</dbReference>
<keyword evidence="6" id="KW-1003">Cell membrane</keyword>
<dbReference type="InterPro" id="IPR018044">
    <property type="entry name" value="Peptidase_S11"/>
</dbReference>
<feature type="active site" description="Acyl-ester intermediate" evidence="18">
    <location>
        <position position="60"/>
    </location>
</feature>
<feature type="active site" evidence="18">
    <location>
        <position position="123"/>
    </location>
</feature>
<comment type="catalytic activity">
    <reaction evidence="16">
        <text>Preferential cleavage: (Ac)2-L-Lys-D-Ala-|-D-Ala. Also transpeptidation of peptidyl-alanyl moieties that are N-acyl substituents of D-alanine.</text>
        <dbReference type="EC" id="3.4.16.4"/>
    </reaction>
</comment>
<evidence type="ECO:0000259" key="22">
    <source>
        <dbReference type="SMART" id="SM00936"/>
    </source>
</evidence>
<dbReference type="FunFam" id="2.60.410.10:FF:000001">
    <property type="entry name" value="D-alanyl-D-alanine carboxypeptidase dacA"/>
    <property type="match status" value="1"/>
</dbReference>
<dbReference type="Gene3D" id="2.60.410.10">
    <property type="entry name" value="D-Ala-D-Ala carboxypeptidase, C-terminal domain"/>
    <property type="match status" value="1"/>
</dbReference>
<comment type="pathway">
    <text evidence="17">Glycan biosynthesis.</text>
</comment>
<evidence type="ECO:0000256" key="12">
    <source>
        <dbReference type="ARBA" id="ARBA00022960"/>
    </source>
</evidence>
<dbReference type="Gene3D" id="3.40.710.10">
    <property type="entry name" value="DD-peptidase/beta-lactamase superfamily"/>
    <property type="match status" value="1"/>
</dbReference>
<evidence type="ECO:0000256" key="1">
    <source>
        <dbReference type="ARBA" id="ARBA00003217"/>
    </source>
</evidence>
<evidence type="ECO:0000256" key="2">
    <source>
        <dbReference type="ARBA" id="ARBA00004417"/>
    </source>
</evidence>
<evidence type="ECO:0000256" key="20">
    <source>
        <dbReference type="RuleBase" id="RU004016"/>
    </source>
</evidence>
<protein>
    <recommendedName>
        <fullName evidence="5">serine-type D-Ala-D-Ala carboxypeptidase</fullName>
        <ecNumber evidence="5">3.4.16.4</ecNumber>
    </recommendedName>
</protein>
<keyword evidence="9" id="KW-0645">Protease</keyword>
<keyword evidence="15" id="KW-0961">Cell wall biogenesis/degradation</keyword>
<feature type="domain" description="Peptidase S11 D-Ala-D-Ala carboxypeptidase A C-terminal" evidence="22">
    <location>
        <begin position="276"/>
        <end position="366"/>
    </location>
</feature>
<evidence type="ECO:0000313" key="24">
    <source>
        <dbReference type="Proteomes" id="UP000236721"/>
    </source>
</evidence>
<evidence type="ECO:0000256" key="16">
    <source>
        <dbReference type="ARBA" id="ARBA00034000"/>
    </source>
</evidence>
<feature type="chain" id="PRO_5009286411" description="serine-type D-Ala-D-Ala carboxypeptidase" evidence="21">
    <location>
        <begin position="21"/>
        <end position="385"/>
    </location>
</feature>
<dbReference type="GO" id="GO:0009002">
    <property type="term" value="F:serine-type D-Ala-D-Ala carboxypeptidase activity"/>
    <property type="evidence" value="ECO:0007669"/>
    <property type="project" value="UniProtKB-EC"/>
</dbReference>
<evidence type="ECO:0000256" key="6">
    <source>
        <dbReference type="ARBA" id="ARBA00022475"/>
    </source>
</evidence>
<evidence type="ECO:0000256" key="8">
    <source>
        <dbReference type="ARBA" id="ARBA00022645"/>
    </source>
</evidence>
<evidence type="ECO:0000256" key="4">
    <source>
        <dbReference type="ARBA" id="ARBA00007164"/>
    </source>
</evidence>
<evidence type="ECO:0000313" key="23">
    <source>
        <dbReference type="EMBL" id="SEF76591.1"/>
    </source>
</evidence>
<dbReference type="SMART" id="SM00936">
    <property type="entry name" value="PBP5_C"/>
    <property type="match status" value="1"/>
</dbReference>
<evidence type="ECO:0000256" key="19">
    <source>
        <dbReference type="PIRSR" id="PIRSR618044-2"/>
    </source>
</evidence>
<dbReference type="PRINTS" id="PR00725">
    <property type="entry name" value="DADACBPTASE1"/>
</dbReference>
<dbReference type="RefSeq" id="WP_425275108.1">
    <property type="nucleotide sequence ID" value="NZ_FNVG01000003.1"/>
</dbReference>
<dbReference type="GO" id="GO:0005886">
    <property type="term" value="C:plasma membrane"/>
    <property type="evidence" value="ECO:0007669"/>
    <property type="project" value="UniProtKB-SubCell"/>
</dbReference>
<dbReference type="GO" id="GO:0009252">
    <property type="term" value="P:peptidoglycan biosynthetic process"/>
    <property type="evidence" value="ECO:0007669"/>
    <property type="project" value="UniProtKB-UniPathway"/>
</dbReference>
<comment type="pathway">
    <text evidence="3">Cell wall biogenesis; peptidoglycan biosynthesis.</text>
</comment>
<keyword evidence="11" id="KW-0378">Hydrolase</keyword>
<dbReference type="InterPro" id="IPR012907">
    <property type="entry name" value="Peptidase_S11_C"/>
</dbReference>
<dbReference type="SUPFAM" id="SSF56601">
    <property type="entry name" value="beta-lactamase/transpeptidase-like"/>
    <property type="match status" value="1"/>
</dbReference>
<comment type="subcellular location">
    <subcellularLocation>
        <location evidence="2">Cell inner membrane</location>
        <topology evidence="2">Peripheral membrane protein</topology>
    </subcellularLocation>
</comment>
<feature type="signal peptide" evidence="21">
    <location>
        <begin position="1"/>
        <end position="20"/>
    </location>
</feature>
<evidence type="ECO:0000256" key="15">
    <source>
        <dbReference type="ARBA" id="ARBA00023316"/>
    </source>
</evidence>
<dbReference type="InterPro" id="IPR012338">
    <property type="entry name" value="Beta-lactam/transpept-like"/>
</dbReference>
<dbReference type="GO" id="GO:0071555">
    <property type="term" value="P:cell wall organization"/>
    <property type="evidence" value="ECO:0007669"/>
    <property type="project" value="UniProtKB-KW"/>
</dbReference>
<evidence type="ECO:0000256" key="10">
    <source>
        <dbReference type="ARBA" id="ARBA00022729"/>
    </source>
</evidence>
<evidence type="ECO:0000256" key="18">
    <source>
        <dbReference type="PIRSR" id="PIRSR618044-1"/>
    </source>
</evidence>
<dbReference type="EMBL" id="FNVG01000003">
    <property type="protein sequence ID" value="SEF76591.1"/>
    <property type="molecule type" value="Genomic_DNA"/>
</dbReference>
<reference evidence="24" key="1">
    <citation type="submission" date="2016-10" db="EMBL/GenBank/DDBJ databases">
        <authorList>
            <person name="Varghese N."/>
            <person name="Submissions S."/>
        </authorList>
    </citation>
    <scope>NUCLEOTIDE SEQUENCE [LARGE SCALE GENOMIC DNA]</scope>
    <source>
        <strain evidence="24">CGMCC 1.7062</strain>
    </source>
</reference>
<evidence type="ECO:0000256" key="3">
    <source>
        <dbReference type="ARBA" id="ARBA00004752"/>
    </source>
</evidence>
<dbReference type="GO" id="GO:0042803">
    <property type="term" value="F:protein homodimerization activity"/>
    <property type="evidence" value="ECO:0007669"/>
    <property type="project" value="UniProtKB-ARBA"/>
</dbReference>
<gene>
    <name evidence="23" type="ORF">SAMN04488244_103255</name>
</gene>
<dbReference type="GO" id="GO:0006508">
    <property type="term" value="P:proteolysis"/>
    <property type="evidence" value="ECO:0007669"/>
    <property type="project" value="UniProtKB-KW"/>
</dbReference>
<dbReference type="PANTHER" id="PTHR21581:SF6">
    <property type="entry name" value="TRAFFICKING PROTEIN PARTICLE COMPLEX SUBUNIT 12"/>
    <property type="match status" value="1"/>
</dbReference>
<dbReference type="Proteomes" id="UP000236721">
    <property type="component" value="Unassembled WGS sequence"/>
</dbReference>
<dbReference type="GO" id="GO:0008658">
    <property type="term" value="F:penicillin binding"/>
    <property type="evidence" value="ECO:0007669"/>
    <property type="project" value="UniProtKB-ARBA"/>
</dbReference>
<evidence type="ECO:0000256" key="11">
    <source>
        <dbReference type="ARBA" id="ARBA00022801"/>
    </source>
</evidence>
<comment type="similarity">
    <text evidence="4 20">Belongs to the peptidase S11 family.</text>
</comment>
<proteinExistence type="inferred from homology"/>
<dbReference type="InterPro" id="IPR015956">
    <property type="entry name" value="Peniciliin-bd_prot_C_sf"/>
</dbReference>
<keyword evidence="14" id="KW-0472">Membrane</keyword>
<dbReference type="InterPro" id="IPR001967">
    <property type="entry name" value="Peptidase_S11_N"/>
</dbReference>
<dbReference type="FunFam" id="3.40.710.10:FF:000001">
    <property type="entry name" value="D-alanyl-D-alanine serine-type carboxypeptidase"/>
    <property type="match status" value="1"/>
</dbReference>
<evidence type="ECO:0000256" key="9">
    <source>
        <dbReference type="ARBA" id="ARBA00022670"/>
    </source>
</evidence>
<sequence length="385" mass="42364">MKLLTSIALTASLAATSASAAPVVMPDAPQIAAKGFVLMDYNSGKVLAEKEMNTQLHPASLTKMMTSYVIGQELKRGNISPQDEVTISKNAWAKNFPDSSKMFIEVGTKVSVEELNKGIIIQSGNDACVAMAEHIAGSEDAFVDLMNAWAKSIGMTNSHFANVHGLDNADLYSTPYDMALLGRALIRDVPDEYRIYSEKKFTYNGITQYNRNGLLWDKSMNVDGIKTGHTSKAGYSLVSSATEGKMRLVAVVMGTKNANARKSESKKLLSYGFRFFETVNPHKANETFVEEKVWMGDKDAVALGVDQDTYVTLPRGQAKNLKASFVLEKQLEAPISKGDVVGKLYYQLEGEDVAEYPLLALEDVQEGSLFSRLWDYIVLLFKSLF</sequence>
<keyword evidence="10 21" id="KW-0732">Signal</keyword>
<dbReference type="SUPFAM" id="SSF69189">
    <property type="entry name" value="Penicillin-binding protein associated domain"/>
    <property type="match status" value="1"/>
</dbReference>